<accession>A0A915IR69</accession>
<proteinExistence type="predicted"/>
<dbReference type="AlphaFoldDB" id="A0A915IR69"/>
<dbReference type="WBParaSite" id="nRc.2.0.1.t16306-RA">
    <property type="protein sequence ID" value="nRc.2.0.1.t16306-RA"/>
    <property type="gene ID" value="nRc.2.0.1.g16306"/>
</dbReference>
<evidence type="ECO:0000313" key="2">
    <source>
        <dbReference type="WBParaSite" id="nRc.2.0.1.t16306-RA"/>
    </source>
</evidence>
<name>A0A915IR69_ROMCU</name>
<sequence length="65" mass="7596">MQIICFNTIDADGSLKEIGNAWFMGDKSKFNFPVRYEFVAMIVFDFERDKPIQNVLPSDNRAKYL</sequence>
<dbReference type="Proteomes" id="UP000887565">
    <property type="component" value="Unplaced"/>
</dbReference>
<reference evidence="2" key="1">
    <citation type="submission" date="2022-11" db="UniProtKB">
        <authorList>
            <consortium name="WormBaseParasite"/>
        </authorList>
    </citation>
    <scope>IDENTIFICATION</scope>
</reference>
<organism evidence="1 2">
    <name type="scientific">Romanomermis culicivorax</name>
    <name type="common">Nematode worm</name>
    <dbReference type="NCBI Taxonomy" id="13658"/>
    <lineage>
        <taxon>Eukaryota</taxon>
        <taxon>Metazoa</taxon>
        <taxon>Ecdysozoa</taxon>
        <taxon>Nematoda</taxon>
        <taxon>Enoplea</taxon>
        <taxon>Dorylaimia</taxon>
        <taxon>Mermithida</taxon>
        <taxon>Mermithoidea</taxon>
        <taxon>Mermithidae</taxon>
        <taxon>Romanomermis</taxon>
    </lineage>
</organism>
<evidence type="ECO:0000313" key="1">
    <source>
        <dbReference type="Proteomes" id="UP000887565"/>
    </source>
</evidence>
<keyword evidence="1" id="KW-1185">Reference proteome</keyword>
<protein>
    <submittedName>
        <fullName evidence="2">Uncharacterized protein</fullName>
    </submittedName>
</protein>